<keyword evidence="2" id="KW-0812">Transmembrane</keyword>
<evidence type="ECO:0000256" key="2">
    <source>
        <dbReference type="SAM" id="Phobius"/>
    </source>
</evidence>
<keyword evidence="2" id="KW-1133">Transmembrane helix</keyword>
<name>A0A922MUK6_SPOEX</name>
<feature type="transmembrane region" description="Helical" evidence="2">
    <location>
        <begin position="16"/>
        <end position="39"/>
    </location>
</feature>
<dbReference type="Pfam" id="PF06974">
    <property type="entry name" value="WS_DGAT_C"/>
    <property type="match status" value="1"/>
</dbReference>
<dbReference type="EMBL" id="JACEFF010000114">
    <property type="protein sequence ID" value="KAH9643735.1"/>
    <property type="molecule type" value="Genomic_DNA"/>
</dbReference>
<proteinExistence type="predicted"/>
<dbReference type="AlphaFoldDB" id="A0A922MUK6"/>
<keyword evidence="2" id="KW-0472">Membrane</keyword>
<dbReference type="InterPro" id="IPR009721">
    <property type="entry name" value="O-acyltransferase_WSD1_C"/>
</dbReference>
<gene>
    <name evidence="4" type="ORF">HF086_009242</name>
</gene>
<protein>
    <recommendedName>
        <fullName evidence="3">O-acyltransferase WSD1 C-terminal domain-containing protein</fullName>
    </recommendedName>
</protein>
<feature type="compositionally biased region" description="Pro residues" evidence="1">
    <location>
        <begin position="664"/>
        <end position="675"/>
    </location>
</feature>
<dbReference type="Proteomes" id="UP000814243">
    <property type="component" value="Unassembled WGS sequence"/>
</dbReference>
<evidence type="ECO:0000259" key="3">
    <source>
        <dbReference type="Pfam" id="PF06974"/>
    </source>
</evidence>
<evidence type="ECO:0000313" key="4">
    <source>
        <dbReference type="EMBL" id="KAH9643735.1"/>
    </source>
</evidence>
<reference evidence="4" key="1">
    <citation type="journal article" date="2021" name="G3 (Bethesda)">
        <title>Genome and transcriptome analysis of the beet armyworm Spodoptera exigua reveals targets for pest control. .</title>
        <authorList>
            <person name="Simon S."/>
            <person name="Breeschoten T."/>
            <person name="Jansen H.J."/>
            <person name="Dirks R.P."/>
            <person name="Schranz M.E."/>
            <person name="Ros V.I.D."/>
        </authorList>
    </citation>
    <scope>NUCLEOTIDE SEQUENCE</scope>
    <source>
        <strain evidence="4">TB_SE_WUR_2020</strain>
    </source>
</reference>
<feature type="domain" description="O-acyltransferase WSD1 C-terminal" evidence="3">
    <location>
        <begin position="485"/>
        <end position="596"/>
    </location>
</feature>
<evidence type="ECO:0000313" key="5">
    <source>
        <dbReference type="Proteomes" id="UP000814243"/>
    </source>
</evidence>
<feature type="region of interest" description="Disordered" evidence="1">
    <location>
        <begin position="635"/>
        <end position="682"/>
    </location>
</feature>
<evidence type="ECO:0000256" key="1">
    <source>
        <dbReference type="SAM" id="MobiDB-lite"/>
    </source>
</evidence>
<accession>A0A922MUK6</accession>
<comment type="caution">
    <text evidence="4">The sequence shown here is derived from an EMBL/GenBank/DDBJ whole genome shotgun (WGS) entry which is preliminary data.</text>
</comment>
<organism evidence="4 5">
    <name type="scientific">Spodoptera exigua</name>
    <name type="common">Beet armyworm</name>
    <name type="synonym">Noctua fulgens</name>
    <dbReference type="NCBI Taxonomy" id="7107"/>
    <lineage>
        <taxon>Eukaryota</taxon>
        <taxon>Metazoa</taxon>
        <taxon>Ecdysozoa</taxon>
        <taxon>Arthropoda</taxon>
        <taxon>Hexapoda</taxon>
        <taxon>Insecta</taxon>
        <taxon>Pterygota</taxon>
        <taxon>Neoptera</taxon>
        <taxon>Endopterygota</taxon>
        <taxon>Lepidoptera</taxon>
        <taxon>Glossata</taxon>
        <taxon>Ditrysia</taxon>
        <taxon>Noctuoidea</taxon>
        <taxon>Noctuidae</taxon>
        <taxon>Amphipyrinae</taxon>
        <taxon>Spodoptera</taxon>
    </lineage>
</organism>
<feature type="compositionally biased region" description="Acidic residues" evidence="1">
    <location>
        <begin position="649"/>
        <end position="658"/>
    </location>
</feature>
<sequence length="682" mass="76045">MISKRRGVRSRLVDEFYTYCAFWIAVSALPVLAVSYIVVRVSKYLWLKLLSSRYPHLEFIWTDTVRTLLDTHRNQGIINVLLSVKGTLDPEEIKNHLTDHVINKRDKNDGLMFPRLRHQLVSRWGNYAWDPSVVFRPENHFIVASAVYSGRQVGEHNIQYIVIPCVSAEPKYYILVRVHHLLLSGKKSLNIGDLLLMEQINPSDRIIVSPTEYTQQSPLTQLSPSPSAIPELWGKVNENLSNAWNEFVSEYDPVESPRALKTLPGAFHVAGLVLIATVSALRELNKKSNGRNTSEAPVTALTILAAIQRECNRRNLTIPKIIISPLITMDPRKWPGMAIGAIFTSLRQFFVLPLRVRNELIALNELRTCGHARQPDTLTWKYAELTQLCVAAVSEACRGVLEVYRAPARLWTDTIGADDGNRHVLQTVSLCGRKSHSPESVLTTARAAHEDFLYTFAEGHGKSYKKSQTGGMVCLSLTPGASPRRVSAVVRRACERQRALAAGWAAQARFGALTRAIPSPLARLILNLVSRRYALSYAEIDAPPHTPPRHTLWGQEVDAVVYWRPPQANISMSLTVIQYADTVRLAVMADARLVPSHIIPATRWPTAIEQLVAKIDQEIAKITARAHLAAGTVPQIITPEEVPSTSAESQEDAEDLENSGDTLRPPPTTAVSPPPMRRRIAN</sequence>